<dbReference type="InterPro" id="IPR011004">
    <property type="entry name" value="Trimer_LpxA-like_sf"/>
</dbReference>
<dbReference type="Gene3D" id="2.160.10.10">
    <property type="entry name" value="Hexapeptide repeat proteins"/>
    <property type="match status" value="1"/>
</dbReference>
<evidence type="ECO:0008006" key="3">
    <source>
        <dbReference type="Google" id="ProtNLM"/>
    </source>
</evidence>
<accession>A0A9X3BU80</accession>
<sequence>MMRLVLEAIVWMLPANRMKNALLRRFGHQVADSAVIAPNVVLNVRRFEIGEDVRIGLLNVFRGLGLVRLGDHVIINSWNWVSASPQFQLVDPMAGTLDLRFGAGITSRHYLDASGTIIMDRHARIGGGRAYVQTHEPDFETNSQTAGRIFIGHHALVSSCAVMLKGAHLPPRSILAANSTLLPTSSAPAPGLYAGSPAKWKRELDGEYFRSPDHVMREFVVEGEMGPLTVENTSA</sequence>
<dbReference type="RefSeq" id="WP_263996715.1">
    <property type="nucleotide sequence ID" value="NZ_JACKVK010000008.1"/>
</dbReference>
<dbReference type="EMBL" id="JACKVK010000008">
    <property type="protein sequence ID" value="MCV7421970.1"/>
    <property type="molecule type" value="Genomic_DNA"/>
</dbReference>
<comment type="caution">
    <text evidence="1">The sequence shown here is derived from an EMBL/GenBank/DDBJ whole genome shotgun (WGS) entry which is preliminary data.</text>
</comment>
<name>A0A9X3BU80_9MYCO</name>
<reference evidence="1" key="2">
    <citation type="journal article" date="2022" name="BMC Genomics">
        <title>Comparative genome analysis of mycobacteria focusing on tRNA and non-coding RNA.</title>
        <authorList>
            <person name="Behra P.R.K."/>
            <person name="Pettersson B.M.F."/>
            <person name="Ramesh M."/>
            <person name="Das S."/>
            <person name="Dasgupta S."/>
            <person name="Kirsebom L.A."/>
        </authorList>
    </citation>
    <scope>NUCLEOTIDE SEQUENCE</scope>
    <source>
        <strain evidence="1">DSM 44838</strain>
    </source>
</reference>
<organism evidence="1 2">
    <name type="scientific">Mycobacterium yunnanensis</name>
    <dbReference type="NCBI Taxonomy" id="368477"/>
    <lineage>
        <taxon>Bacteria</taxon>
        <taxon>Bacillati</taxon>
        <taxon>Actinomycetota</taxon>
        <taxon>Actinomycetes</taxon>
        <taxon>Mycobacteriales</taxon>
        <taxon>Mycobacteriaceae</taxon>
        <taxon>Mycobacterium</taxon>
    </lineage>
</organism>
<evidence type="ECO:0000313" key="2">
    <source>
        <dbReference type="Proteomes" id="UP001141629"/>
    </source>
</evidence>
<gene>
    <name evidence="1" type="ORF">H7K45_15580</name>
</gene>
<keyword evidence="2" id="KW-1185">Reference proteome</keyword>
<dbReference type="AlphaFoldDB" id="A0A9X3BU80"/>
<proteinExistence type="predicted"/>
<reference evidence="1" key="1">
    <citation type="submission" date="2020-07" db="EMBL/GenBank/DDBJ databases">
        <authorList>
            <person name="Pettersson B.M.F."/>
            <person name="Behra P.R.K."/>
            <person name="Ramesh M."/>
            <person name="Das S."/>
            <person name="Dasgupta S."/>
            <person name="Kirsebom L.A."/>
        </authorList>
    </citation>
    <scope>NUCLEOTIDE SEQUENCE</scope>
    <source>
        <strain evidence="1">DSM 44838</strain>
    </source>
</reference>
<evidence type="ECO:0000313" key="1">
    <source>
        <dbReference type="EMBL" id="MCV7421970.1"/>
    </source>
</evidence>
<dbReference type="SUPFAM" id="SSF51161">
    <property type="entry name" value="Trimeric LpxA-like enzymes"/>
    <property type="match status" value="1"/>
</dbReference>
<dbReference type="Proteomes" id="UP001141629">
    <property type="component" value="Unassembled WGS sequence"/>
</dbReference>
<protein>
    <recommendedName>
        <fullName evidence="3">Acetyltransferase (Isoleucine patch superfamily)</fullName>
    </recommendedName>
</protein>